<dbReference type="CDD" id="cd02696">
    <property type="entry name" value="MurNAc-LAA"/>
    <property type="match status" value="1"/>
</dbReference>
<dbReference type="Pfam" id="PF01520">
    <property type="entry name" value="Amidase_3"/>
    <property type="match status" value="1"/>
</dbReference>
<sequence length="218" mass="24243">MKKLFITFSIVIACLLAFLLYRNVFELKKRQAEKIVVLDPGHGGKYPGFELNGLVEKDIVLQVSLYTKALLEEKGYKVYLTRQRDEECSQESYIKDLSCRPAVAHNVDADLFVSVHANAFPANANVRGVEAYYFTPFRDKEAAEALGSAITDETGLPLRSAKFGNFKVLRDSRVPSTLVEIGYLTNKEDAKLLASSEFQKKLAAGIVSGIMNYFAANS</sequence>
<dbReference type="Gene3D" id="3.40.630.40">
    <property type="entry name" value="Zn-dependent exopeptidases"/>
    <property type="match status" value="1"/>
</dbReference>
<protein>
    <submittedName>
        <fullName evidence="3">N-acetylmuramoyl-L-alanine amidase</fullName>
    </submittedName>
</protein>
<organism evidence="3 4">
    <name type="scientific">Ectobacillus funiculus</name>
    <dbReference type="NCBI Taxonomy" id="137993"/>
    <lineage>
        <taxon>Bacteria</taxon>
        <taxon>Bacillati</taxon>
        <taxon>Bacillota</taxon>
        <taxon>Bacilli</taxon>
        <taxon>Bacillales</taxon>
        <taxon>Bacillaceae</taxon>
        <taxon>Ectobacillus</taxon>
    </lineage>
</organism>
<dbReference type="InterPro" id="IPR050695">
    <property type="entry name" value="N-acetylmuramoyl_amidase_3"/>
</dbReference>
<accession>A0ABV5WMY4</accession>
<dbReference type="RefSeq" id="WP_379952030.1">
    <property type="nucleotide sequence ID" value="NZ_JBHMAF010000196.1"/>
</dbReference>
<dbReference type="SMART" id="SM00646">
    <property type="entry name" value="Ami_3"/>
    <property type="match status" value="1"/>
</dbReference>
<reference evidence="3 4" key="1">
    <citation type="submission" date="2024-09" db="EMBL/GenBank/DDBJ databases">
        <authorList>
            <person name="Sun Q."/>
            <person name="Mori K."/>
        </authorList>
    </citation>
    <scope>NUCLEOTIDE SEQUENCE [LARGE SCALE GENOMIC DNA]</scope>
    <source>
        <strain evidence="3 4">JCM 11201</strain>
    </source>
</reference>
<name>A0ABV5WMY4_9BACI</name>
<proteinExistence type="predicted"/>
<dbReference type="InterPro" id="IPR002508">
    <property type="entry name" value="MurNAc-LAA_cat"/>
</dbReference>
<dbReference type="SUPFAM" id="SSF53187">
    <property type="entry name" value="Zn-dependent exopeptidases"/>
    <property type="match status" value="1"/>
</dbReference>
<gene>
    <name evidence="3" type="ORF">ACFFMS_27550</name>
</gene>
<evidence type="ECO:0000256" key="1">
    <source>
        <dbReference type="ARBA" id="ARBA00022801"/>
    </source>
</evidence>
<evidence type="ECO:0000313" key="3">
    <source>
        <dbReference type="EMBL" id="MFB9761986.1"/>
    </source>
</evidence>
<feature type="domain" description="MurNAc-LAA" evidence="2">
    <location>
        <begin position="101"/>
        <end position="211"/>
    </location>
</feature>
<dbReference type="PANTHER" id="PTHR30404">
    <property type="entry name" value="N-ACETYLMURAMOYL-L-ALANINE AMIDASE"/>
    <property type="match status" value="1"/>
</dbReference>
<evidence type="ECO:0000313" key="4">
    <source>
        <dbReference type="Proteomes" id="UP001589609"/>
    </source>
</evidence>
<evidence type="ECO:0000259" key="2">
    <source>
        <dbReference type="SMART" id="SM00646"/>
    </source>
</evidence>
<keyword evidence="4" id="KW-1185">Reference proteome</keyword>
<dbReference type="EMBL" id="JBHMAF010000196">
    <property type="protein sequence ID" value="MFB9761986.1"/>
    <property type="molecule type" value="Genomic_DNA"/>
</dbReference>
<dbReference type="PANTHER" id="PTHR30404:SF0">
    <property type="entry name" value="N-ACETYLMURAMOYL-L-ALANINE AMIDASE AMIC"/>
    <property type="match status" value="1"/>
</dbReference>
<comment type="caution">
    <text evidence="3">The sequence shown here is derived from an EMBL/GenBank/DDBJ whole genome shotgun (WGS) entry which is preliminary data.</text>
</comment>
<keyword evidence="1" id="KW-0378">Hydrolase</keyword>
<dbReference type="Proteomes" id="UP001589609">
    <property type="component" value="Unassembled WGS sequence"/>
</dbReference>